<evidence type="ECO:0000313" key="3">
    <source>
        <dbReference type="Proteomes" id="UP000274661"/>
    </source>
</evidence>
<dbReference type="EMBL" id="RWJF01000001">
    <property type="protein sequence ID" value="RST31197.1"/>
    <property type="molecule type" value="Genomic_DNA"/>
</dbReference>
<accession>A0A429VBH3</accession>
<dbReference type="Gene3D" id="3.40.50.300">
    <property type="entry name" value="P-loop containing nucleotide triphosphate hydrolases"/>
    <property type="match status" value="1"/>
</dbReference>
<comment type="caution">
    <text evidence="2">The sequence shown here is derived from an EMBL/GenBank/DDBJ whole genome shotgun (WGS) entry which is preliminary data.</text>
</comment>
<dbReference type="InterPro" id="IPR027417">
    <property type="entry name" value="P-loop_NTPase"/>
</dbReference>
<dbReference type="PANTHER" id="PTHR34383">
    <property type="entry name" value="POLYPHOSPHATE:AMP PHOSPHOTRANSFERASE-RELATED"/>
    <property type="match status" value="1"/>
</dbReference>
<dbReference type="SUPFAM" id="SSF52540">
    <property type="entry name" value="P-loop containing nucleoside triphosphate hydrolases"/>
    <property type="match status" value="1"/>
</dbReference>
<dbReference type="PANTHER" id="PTHR34383:SF3">
    <property type="entry name" value="POLYPHOSPHATE:AMP PHOSPHOTRANSFERASE"/>
    <property type="match status" value="1"/>
</dbReference>
<dbReference type="Pfam" id="PF03976">
    <property type="entry name" value="PPK2"/>
    <property type="match status" value="1"/>
</dbReference>
<proteinExistence type="predicted"/>
<dbReference type="AlphaFoldDB" id="A0A429VBH3"/>
<sequence>MGALQLGQIVHGRRLIIVVDGWEGAGRRELLKALCAGLDPTHVRAHSLEETGWGRHGHWLAPFWSKLGRAGETSLFLHSWHEQAAHARVANLLTSKQWSRAADEINEFENTQAEHGAKIVKLFLHVTAPVQRERLQARASDPWQRWRLRDEELRGLDARDAWQAAWSTLLGETDTRWAPWTIIDANDAQTALVTGLKAVREAMTKAIPVEPPADKDNVVVLNRTA</sequence>
<evidence type="ECO:0000259" key="1">
    <source>
        <dbReference type="Pfam" id="PF03976"/>
    </source>
</evidence>
<dbReference type="Proteomes" id="UP000274661">
    <property type="component" value="Unassembled WGS sequence"/>
</dbReference>
<name>A0A429VBH3_9SPHN</name>
<dbReference type="InterPro" id="IPR022488">
    <property type="entry name" value="PPK2-related"/>
</dbReference>
<evidence type="ECO:0000313" key="2">
    <source>
        <dbReference type="EMBL" id="RST31197.1"/>
    </source>
</evidence>
<protein>
    <recommendedName>
        <fullName evidence="1">Polyphosphate kinase-2-related domain-containing protein</fullName>
    </recommendedName>
</protein>
<reference evidence="2 3" key="1">
    <citation type="submission" date="2018-12" db="EMBL/GenBank/DDBJ databases">
        <title>Sphingomonas sp. HMF7854 Genome sequencing and assembly.</title>
        <authorList>
            <person name="Cha I."/>
            <person name="Kang H."/>
            <person name="Kim H."/>
            <person name="Kang J."/>
            <person name="Joh K."/>
        </authorList>
    </citation>
    <scope>NUCLEOTIDE SEQUENCE [LARGE SCALE GENOMIC DNA]</scope>
    <source>
        <strain evidence="2 3">HMF7854</strain>
    </source>
</reference>
<feature type="domain" description="Polyphosphate kinase-2-related" evidence="1">
    <location>
        <begin position="5"/>
        <end position="204"/>
    </location>
</feature>
<organism evidence="2 3">
    <name type="scientific">Sphingomonas ginkgonis</name>
    <dbReference type="NCBI Taxonomy" id="2315330"/>
    <lineage>
        <taxon>Bacteria</taxon>
        <taxon>Pseudomonadati</taxon>
        <taxon>Pseudomonadota</taxon>
        <taxon>Alphaproteobacteria</taxon>
        <taxon>Sphingomonadales</taxon>
        <taxon>Sphingomonadaceae</taxon>
        <taxon>Sphingomonas</taxon>
    </lineage>
</organism>
<keyword evidence="3" id="KW-1185">Reference proteome</keyword>
<gene>
    <name evidence="2" type="ORF">HMF7854_10385</name>
</gene>